<dbReference type="AlphaFoldDB" id="A0A7C9PN51"/>
<dbReference type="InterPro" id="IPR017871">
    <property type="entry name" value="ABC_transporter-like_CS"/>
</dbReference>
<accession>A0A7C9PN51</accession>
<dbReference type="PROSITE" id="PS50893">
    <property type="entry name" value="ABC_TRANSPORTER_2"/>
    <property type="match status" value="1"/>
</dbReference>
<keyword evidence="2" id="KW-0813">Transport</keyword>
<dbReference type="PROSITE" id="PS00211">
    <property type="entry name" value="ABC_TRANSPORTER_1"/>
    <property type="match status" value="1"/>
</dbReference>
<gene>
    <name evidence="6" type="ORF">G3T37_08570</name>
</gene>
<sequence length="326" mass="33918">MTAAAPAPAIETHGLTKRFGRQTVVDAIDLTVPRGSVFGFLGPNGSGKTTTIRMLLGLASASSGTAQLLGHEMPRNVATVLPRVGALVEGPGFAPYLSGAANLSRLDSADLYAPRATHAARVAEALDRVGLSAAASKKVKAYSLGMKQRLGLAGALLTPRDLLVLDEPTNGLDPQGTREVRSLIRSLAAGGTTVFVSSHLLAEIEQICTHAAIMSAGRLVAQGTLDDLRYAGQPRVRLLTPDPAAAARSLARLGLAVDEPPAAGLAPRDVVIEARFDPADDARGESLDIVARLVADGVRVHGYSVERPSLEDRFVALTGEGFDVEG</sequence>
<dbReference type="PANTHER" id="PTHR43335">
    <property type="entry name" value="ABC TRANSPORTER, ATP-BINDING PROTEIN"/>
    <property type="match status" value="1"/>
</dbReference>
<keyword evidence="3" id="KW-0547">Nucleotide-binding</keyword>
<dbReference type="RefSeq" id="WP_163473108.1">
    <property type="nucleotide sequence ID" value="NZ_JAAGWZ010000002.1"/>
</dbReference>
<name>A0A7C9PN51_9MICO</name>
<evidence type="ECO:0000256" key="3">
    <source>
        <dbReference type="ARBA" id="ARBA00022741"/>
    </source>
</evidence>
<dbReference type="InterPro" id="IPR003439">
    <property type="entry name" value="ABC_transporter-like_ATP-bd"/>
</dbReference>
<comment type="similarity">
    <text evidence="1">Belongs to the ABC transporter superfamily.</text>
</comment>
<dbReference type="SMART" id="SM00382">
    <property type="entry name" value="AAA"/>
    <property type="match status" value="1"/>
</dbReference>
<organism evidence="6 7">
    <name type="scientific">Galbitalea soli</name>
    <dbReference type="NCBI Taxonomy" id="1268042"/>
    <lineage>
        <taxon>Bacteria</taxon>
        <taxon>Bacillati</taxon>
        <taxon>Actinomycetota</taxon>
        <taxon>Actinomycetes</taxon>
        <taxon>Micrococcales</taxon>
        <taxon>Microbacteriaceae</taxon>
        <taxon>Galbitalea</taxon>
    </lineage>
</organism>
<dbReference type="GO" id="GO:0016887">
    <property type="term" value="F:ATP hydrolysis activity"/>
    <property type="evidence" value="ECO:0007669"/>
    <property type="project" value="InterPro"/>
</dbReference>
<evidence type="ECO:0000259" key="5">
    <source>
        <dbReference type="PROSITE" id="PS50893"/>
    </source>
</evidence>
<keyword evidence="7" id="KW-1185">Reference proteome</keyword>
<evidence type="ECO:0000313" key="7">
    <source>
        <dbReference type="Proteomes" id="UP000479756"/>
    </source>
</evidence>
<dbReference type="SUPFAM" id="SSF52540">
    <property type="entry name" value="P-loop containing nucleoside triphosphate hydrolases"/>
    <property type="match status" value="1"/>
</dbReference>
<feature type="domain" description="ABC transporter" evidence="5">
    <location>
        <begin position="10"/>
        <end position="241"/>
    </location>
</feature>
<dbReference type="Gene3D" id="3.40.50.300">
    <property type="entry name" value="P-loop containing nucleotide triphosphate hydrolases"/>
    <property type="match status" value="1"/>
</dbReference>
<reference evidence="6 7" key="1">
    <citation type="journal article" date="2014" name="Int. J. Syst. Evol. Microbiol.">
        <title>Description of Galbitalea soli gen. nov., sp. nov., and Frondihabitans sucicola sp. nov.</title>
        <authorList>
            <person name="Kim S.J."/>
            <person name="Lim J.M."/>
            <person name="Ahn J.H."/>
            <person name="Weon H.Y."/>
            <person name="Hamada M."/>
            <person name="Suzuki K."/>
            <person name="Ahn T.Y."/>
            <person name="Kwon S.W."/>
        </authorList>
    </citation>
    <scope>NUCLEOTIDE SEQUENCE [LARGE SCALE GENOMIC DNA]</scope>
    <source>
        <strain evidence="6 7">NBRC 108727</strain>
    </source>
</reference>
<dbReference type="PANTHER" id="PTHR43335:SF4">
    <property type="entry name" value="ABC TRANSPORTER, ATP-BINDING PROTEIN"/>
    <property type="match status" value="1"/>
</dbReference>
<dbReference type="GO" id="GO:0005524">
    <property type="term" value="F:ATP binding"/>
    <property type="evidence" value="ECO:0007669"/>
    <property type="project" value="UniProtKB-KW"/>
</dbReference>
<evidence type="ECO:0000313" key="6">
    <source>
        <dbReference type="EMBL" id="NEM91410.1"/>
    </source>
</evidence>
<dbReference type="InterPro" id="IPR027417">
    <property type="entry name" value="P-loop_NTPase"/>
</dbReference>
<evidence type="ECO:0000256" key="2">
    <source>
        <dbReference type="ARBA" id="ARBA00022448"/>
    </source>
</evidence>
<protein>
    <submittedName>
        <fullName evidence="6">ABC transporter ATP-binding protein</fullName>
    </submittedName>
</protein>
<evidence type="ECO:0000256" key="1">
    <source>
        <dbReference type="ARBA" id="ARBA00005417"/>
    </source>
</evidence>
<comment type="caution">
    <text evidence="6">The sequence shown here is derived from an EMBL/GenBank/DDBJ whole genome shotgun (WGS) entry which is preliminary data.</text>
</comment>
<dbReference type="EMBL" id="JAAGWZ010000002">
    <property type="protein sequence ID" value="NEM91410.1"/>
    <property type="molecule type" value="Genomic_DNA"/>
</dbReference>
<evidence type="ECO:0000256" key="4">
    <source>
        <dbReference type="ARBA" id="ARBA00022840"/>
    </source>
</evidence>
<dbReference type="Proteomes" id="UP000479756">
    <property type="component" value="Unassembled WGS sequence"/>
</dbReference>
<dbReference type="Pfam" id="PF00005">
    <property type="entry name" value="ABC_tran"/>
    <property type="match status" value="1"/>
</dbReference>
<proteinExistence type="inferred from homology"/>
<keyword evidence="4 6" id="KW-0067">ATP-binding</keyword>
<dbReference type="InterPro" id="IPR003593">
    <property type="entry name" value="AAA+_ATPase"/>
</dbReference>